<dbReference type="EMBL" id="AEVN01000102">
    <property type="protein sequence ID" value="EFY04044.1"/>
    <property type="molecule type" value="Genomic_DNA"/>
</dbReference>
<evidence type="ECO:0000313" key="2">
    <source>
        <dbReference type="Proteomes" id="UP000004923"/>
    </source>
</evidence>
<evidence type="ECO:0008006" key="3">
    <source>
        <dbReference type="Google" id="ProtNLM"/>
    </source>
</evidence>
<organism evidence="1 2">
    <name type="scientific">Phascolarctobacterium succinatutens YIT 12067</name>
    <dbReference type="NCBI Taxonomy" id="626939"/>
    <lineage>
        <taxon>Bacteria</taxon>
        <taxon>Bacillati</taxon>
        <taxon>Bacillota</taxon>
        <taxon>Negativicutes</taxon>
        <taxon>Acidaminococcales</taxon>
        <taxon>Acidaminococcaceae</taxon>
        <taxon>Phascolarctobacterium</taxon>
    </lineage>
</organism>
<dbReference type="InterPro" id="IPR007813">
    <property type="entry name" value="PilN"/>
</dbReference>
<sequence length="378" mass="43402">MVLEDVLMMKYGKSISVEELFEPVLCALRCRWRLKQALLLLSLQTGQVAYWQNGEHSWQEQLDEECLTNKQRLADTLREMLLKREVEEGAMVLLLPAAAMMHSEQMVLPSMRRRELQAVLKWEIQQIVPWPEEDYTYSFEATEFSEAGEQQYQVTFTALQDTSRAELEHLCSSLLLKLQGILLSDMTFDEAAEKWFTGKQLPTVYRQKQKYLHGAAAAFGRWLPKVSGAALALALLAYGGAWGGCYLAQRDLREVEQRLAQYAEWEQRMQESKAVEHRCQRLEKLLATASKPSKEAVGELERICRQMIPGCWLTLLEYNGSKKPLVLQGQAVDNLALESFVEQLQKCGNYSRVELLQSQQQGNVLVYKLQLQMKEGKQ</sequence>
<accession>E8LGJ0</accession>
<dbReference type="AlphaFoldDB" id="E8LGJ0"/>
<keyword evidence="2" id="KW-1185">Reference proteome</keyword>
<dbReference type="HOGENOM" id="CLU_745673_0_0_9"/>
<protein>
    <recommendedName>
        <fullName evidence="3">Fimbrial assembly protein PilN</fullName>
    </recommendedName>
</protein>
<proteinExistence type="predicted"/>
<reference evidence="1 2" key="1">
    <citation type="submission" date="2011-01" db="EMBL/GenBank/DDBJ databases">
        <authorList>
            <person name="Weinstock G."/>
            <person name="Sodergren E."/>
            <person name="Clifton S."/>
            <person name="Fulton L."/>
            <person name="Fulton B."/>
            <person name="Courtney L."/>
            <person name="Fronick C."/>
            <person name="Harrison M."/>
            <person name="Strong C."/>
            <person name="Farmer C."/>
            <person name="Delahaunty K."/>
            <person name="Markovic C."/>
            <person name="Hall O."/>
            <person name="Minx P."/>
            <person name="Tomlinson C."/>
            <person name="Mitreva M."/>
            <person name="Hou S."/>
            <person name="Chen J."/>
            <person name="Wollam A."/>
            <person name="Pepin K.H."/>
            <person name="Johnson M."/>
            <person name="Bhonagiri V."/>
            <person name="Zhang X."/>
            <person name="Suruliraj S."/>
            <person name="Warren W."/>
            <person name="Chinwalla A."/>
            <person name="Mardis E.R."/>
            <person name="Wilson R.K."/>
        </authorList>
    </citation>
    <scope>NUCLEOTIDE SEQUENCE [LARGE SCALE GENOMIC DNA]</scope>
    <source>
        <strain evidence="1 2">YIT 12067</strain>
    </source>
</reference>
<name>E8LGJ0_9FIRM</name>
<dbReference type="Gene3D" id="3.30.1490.300">
    <property type="match status" value="1"/>
</dbReference>
<comment type="caution">
    <text evidence="1">The sequence shown here is derived from an EMBL/GenBank/DDBJ whole genome shotgun (WGS) entry which is preliminary data.</text>
</comment>
<evidence type="ECO:0000313" key="1">
    <source>
        <dbReference type="EMBL" id="EFY04044.1"/>
    </source>
</evidence>
<dbReference type="Pfam" id="PF05137">
    <property type="entry name" value="PilN"/>
    <property type="match status" value="1"/>
</dbReference>
<gene>
    <name evidence="1" type="ORF">HMPREF9443_01904</name>
</gene>
<dbReference type="Proteomes" id="UP000004923">
    <property type="component" value="Unassembled WGS sequence"/>
</dbReference>